<comment type="similarity">
    <text evidence="4">Belongs to the HRD1 family.</text>
</comment>
<proteinExistence type="inferred from homology"/>
<evidence type="ECO:0000256" key="14">
    <source>
        <dbReference type="ARBA" id="ARBA00023136"/>
    </source>
</evidence>
<dbReference type="CDD" id="cd16479">
    <property type="entry name" value="RING-H2_synoviolin"/>
    <property type="match status" value="1"/>
</dbReference>
<dbReference type="PANTHER" id="PTHR22763:SF184">
    <property type="entry name" value="E3 UBIQUITIN-PROTEIN LIGASE SYNOVIOLIN"/>
    <property type="match status" value="1"/>
</dbReference>
<feature type="compositionally biased region" description="Low complexity" evidence="16">
    <location>
        <begin position="492"/>
        <end position="515"/>
    </location>
</feature>
<comment type="catalytic activity">
    <reaction evidence="1">
        <text>S-ubiquitinyl-[E2 ubiquitin-conjugating enzyme]-L-cysteine + [acceptor protein]-L-lysine = [E2 ubiquitin-conjugating enzyme]-L-cysteine + N(6)-ubiquitinyl-[acceptor protein]-L-lysine.</text>
        <dbReference type="EC" id="2.3.2.27"/>
    </reaction>
</comment>
<dbReference type="GO" id="GO:0008270">
    <property type="term" value="F:zinc ion binding"/>
    <property type="evidence" value="ECO:0007669"/>
    <property type="project" value="UniProtKB-KW"/>
</dbReference>
<evidence type="ECO:0000256" key="6">
    <source>
        <dbReference type="ARBA" id="ARBA00022679"/>
    </source>
</evidence>
<dbReference type="InterPro" id="IPR001841">
    <property type="entry name" value="Znf_RING"/>
</dbReference>
<evidence type="ECO:0000256" key="3">
    <source>
        <dbReference type="ARBA" id="ARBA00004906"/>
    </source>
</evidence>
<evidence type="ECO:0000256" key="15">
    <source>
        <dbReference type="PROSITE-ProRule" id="PRU00175"/>
    </source>
</evidence>
<feature type="region of interest" description="Disordered" evidence="16">
    <location>
        <begin position="242"/>
        <end position="313"/>
    </location>
</feature>
<dbReference type="OrthoDB" id="7759664at2759"/>
<reference evidence="19 20" key="1">
    <citation type="submission" date="2011-02" db="EMBL/GenBank/DDBJ databases">
        <title>The Genome Sequence of Sphaeroforma arctica JP610.</title>
        <authorList>
            <consortium name="The Broad Institute Genome Sequencing Platform"/>
            <person name="Russ C."/>
            <person name="Cuomo C."/>
            <person name="Young S.K."/>
            <person name="Zeng Q."/>
            <person name="Gargeya S."/>
            <person name="Alvarado L."/>
            <person name="Berlin A."/>
            <person name="Chapman S.B."/>
            <person name="Chen Z."/>
            <person name="Freedman E."/>
            <person name="Gellesch M."/>
            <person name="Goldberg J."/>
            <person name="Griggs A."/>
            <person name="Gujja S."/>
            <person name="Heilman E."/>
            <person name="Heiman D."/>
            <person name="Howarth C."/>
            <person name="Mehta T."/>
            <person name="Neiman D."/>
            <person name="Pearson M."/>
            <person name="Roberts A."/>
            <person name="Saif S."/>
            <person name="Shea T."/>
            <person name="Shenoy N."/>
            <person name="Sisk P."/>
            <person name="Stolte C."/>
            <person name="Sykes S."/>
            <person name="White J."/>
            <person name="Yandava C."/>
            <person name="Burger G."/>
            <person name="Gray M.W."/>
            <person name="Holland P.W.H."/>
            <person name="King N."/>
            <person name="Lang F.B.F."/>
            <person name="Roger A.J."/>
            <person name="Ruiz-Trillo I."/>
            <person name="Haas B."/>
            <person name="Nusbaum C."/>
            <person name="Birren B."/>
        </authorList>
    </citation>
    <scope>NUCLEOTIDE SEQUENCE [LARGE SCALE GENOMIC DNA]</scope>
    <source>
        <strain evidence="19 20">JP610</strain>
    </source>
</reference>
<feature type="compositionally biased region" description="Polar residues" evidence="16">
    <location>
        <begin position="614"/>
        <end position="629"/>
    </location>
</feature>
<dbReference type="InterPro" id="IPR057992">
    <property type="entry name" value="TPR_SYVN1_N"/>
</dbReference>
<evidence type="ECO:0000256" key="12">
    <source>
        <dbReference type="ARBA" id="ARBA00022833"/>
    </source>
</evidence>
<feature type="compositionally biased region" description="Low complexity" evidence="16">
    <location>
        <begin position="242"/>
        <end position="286"/>
    </location>
</feature>
<evidence type="ECO:0000256" key="8">
    <source>
        <dbReference type="ARBA" id="ARBA00022723"/>
    </source>
</evidence>
<dbReference type="GO" id="GO:0061630">
    <property type="term" value="F:ubiquitin protein ligase activity"/>
    <property type="evidence" value="ECO:0007669"/>
    <property type="project" value="UniProtKB-EC"/>
</dbReference>
<dbReference type="STRING" id="667725.A0A0L0GAA8"/>
<evidence type="ECO:0000256" key="13">
    <source>
        <dbReference type="ARBA" id="ARBA00022989"/>
    </source>
</evidence>
<evidence type="ECO:0000313" key="19">
    <source>
        <dbReference type="EMBL" id="KNC85816.1"/>
    </source>
</evidence>
<dbReference type="GO" id="GO:0005789">
    <property type="term" value="C:endoplasmic reticulum membrane"/>
    <property type="evidence" value="ECO:0007669"/>
    <property type="project" value="UniProtKB-SubCell"/>
</dbReference>
<keyword evidence="8" id="KW-0479">Metal-binding</keyword>
<dbReference type="AlphaFoldDB" id="A0A0L0GAA8"/>
<dbReference type="Pfam" id="PF13639">
    <property type="entry name" value="zf-RING_2"/>
    <property type="match status" value="1"/>
</dbReference>
<dbReference type="EMBL" id="KQ241682">
    <property type="protein sequence ID" value="KNC85816.1"/>
    <property type="molecule type" value="Genomic_DNA"/>
</dbReference>
<evidence type="ECO:0000256" key="16">
    <source>
        <dbReference type="SAM" id="MobiDB-lite"/>
    </source>
</evidence>
<feature type="transmembrane region" description="Helical" evidence="17">
    <location>
        <begin position="44"/>
        <end position="65"/>
    </location>
</feature>
<dbReference type="RefSeq" id="XP_014159718.1">
    <property type="nucleotide sequence ID" value="XM_014304243.1"/>
</dbReference>
<evidence type="ECO:0000313" key="20">
    <source>
        <dbReference type="Proteomes" id="UP000054560"/>
    </source>
</evidence>
<feature type="compositionally biased region" description="Polar residues" evidence="16">
    <location>
        <begin position="287"/>
        <end position="300"/>
    </location>
</feature>
<keyword evidence="20" id="KW-1185">Reference proteome</keyword>
<accession>A0A0L0GAA8</accession>
<feature type="compositionally biased region" description="Low complexity" evidence="16">
    <location>
        <begin position="658"/>
        <end position="673"/>
    </location>
</feature>
<keyword evidence="11" id="KW-0256">Endoplasmic reticulum</keyword>
<feature type="transmembrane region" description="Helical" evidence="17">
    <location>
        <begin position="6"/>
        <end position="23"/>
    </location>
</feature>
<comment type="subcellular location">
    <subcellularLocation>
        <location evidence="2">Endoplasmic reticulum membrane</location>
        <topology evidence="2">Multi-pass membrane protein</topology>
    </subcellularLocation>
</comment>
<dbReference type="SUPFAM" id="SSF57850">
    <property type="entry name" value="RING/U-box"/>
    <property type="match status" value="1"/>
</dbReference>
<dbReference type="eggNOG" id="KOG0802">
    <property type="taxonomic scope" value="Eukaryota"/>
</dbReference>
<evidence type="ECO:0000259" key="18">
    <source>
        <dbReference type="PROSITE" id="PS50089"/>
    </source>
</evidence>
<comment type="pathway">
    <text evidence="3">Protein modification; protein ubiquitination.</text>
</comment>
<name>A0A0L0GAA8_9EUKA</name>
<keyword evidence="6" id="KW-0808">Transferase</keyword>
<feature type="transmembrane region" description="Helical" evidence="17">
    <location>
        <begin position="109"/>
        <end position="135"/>
    </location>
</feature>
<dbReference type="GO" id="GO:0036503">
    <property type="term" value="P:ERAD pathway"/>
    <property type="evidence" value="ECO:0007669"/>
    <property type="project" value="TreeGrafter"/>
</dbReference>
<dbReference type="GeneID" id="25902504"/>
<feature type="compositionally biased region" description="Low complexity" evidence="16">
    <location>
        <begin position="723"/>
        <end position="746"/>
    </location>
</feature>
<dbReference type="GO" id="GO:0043161">
    <property type="term" value="P:proteasome-mediated ubiquitin-dependent protein catabolic process"/>
    <property type="evidence" value="ECO:0007669"/>
    <property type="project" value="TreeGrafter"/>
</dbReference>
<feature type="transmembrane region" description="Helical" evidence="17">
    <location>
        <begin position="77"/>
        <end position="97"/>
    </location>
</feature>
<feature type="compositionally biased region" description="Polar residues" evidence="16">
    <location>
        <begin position="454"/>
        <end position="467"/>
    </location>
</feature>
<feature type="compositionally biased region" description="Polar residues" evidence="16">
    <location>
        <begin position="341"/>
        <end position="357"/>
    </location>
</feature>
<keyword evidence="10" id="KW-0833">Ubl conjugation pathway</keyword>
<keyword evidence="7 17" id="KW-0812">Transmembrane</keyword>
<dbReference type="Gene3D" id="3.30.40.10">
    <property type="entry name" value="Zinc/RING finger domain, C3HC4 (zinc finger)"/>
    <property type="match status" value="1"/>
</dbReference>
<feature type="region of interest" description="Disordered" evidence="16">
    <location>
        <begin position="327"/>
        <end position="402"/>
    </location>
</feature>
<dbReference type="EC" id="2.3.2.27" evidence="5"/>
<evidence type="ECO:0000256" key="9">
    <source>
        <dbReference type="ARBA" id="ARBA00022771"/>
    </source>
</evidence>
<evidence type="ECO:0000256" key="17">
    <source>
        <dbReference type="SAM" id="Phobius"/>
    </source>
</evidence>
<dbReference type="InterPro" id="IPR013083">
    <property type="entry name" value="Znf_RING/FYVE/PHD"/>
</dbReference>
<dbReference type="FunFam" id="3.30.40.10:FF:000259">
    <property type="entry name" value="E3 ubiquitin protein ligase RIN2"/>
    <property type="match status" value="1"/>
</dbReference>
<dbReference type="Proteomes" id="UP000054560">
    <property type="component" value="Unassembled WGS sequence"/>
</dbReference>
<evidence type="ECO:0000256" key="11">
    <source>
        <dbReference type="ARBA" id="ARBA00022824"/>
    </source>
</evidence>
<feature type="region of interest" description="Disordered" evidence="16">
    <location>
        <begin position="723"/>
        <end position="772"/>
    </location>
</feature>
<protein>
    <recommendedName>
        <fullName evidence="5">RING-type E3 ubiquitin transferase</fullName>
        <ecNumber evidence="5">2.3.2.27</ecNumber>
    </recommendedName>
</protein>
<keyword evidence="13 17" id="KW-1133">Transmembrane helix</keyword>
<dbReference type="InterPro" id="IPR050731">
    <property type="entry name" value="HRD1_E3_ubiq-ligases"/>
</dbReference>
<organism evidence="19 20">
    <name type="scientific">Sphaeroforma arctica JP610</name>
    <dbReference type="NCBI Taxonomy" id="667725"/>
    <lineage>
        <taxon>Eukaryota</taxon>
        <taxon>Ichthyosporea</taxon>
        <taxon>Ichthyophonida</taxon>
        <taxon>Sphaeroforma</taxon>
    </lineage>
</organism>
<keyword evidence="14 17" id="KW-0472">Membrane</keyword>
<dbReference type="Pfam" id="PF25563">
    <property type="entry name" value="TPR_SYVN1_N"/>
    <property type="match status" value="1"/>
</dbReference>
<dbReference type="PANTHER" id="PTHR22763">
    <property type="entry name" value="RING ZINC FINGER PROTEIN"/>
    <property type="match status" value="1"/>
</dbReference>
<evidence type="ECO:0000256" key="10">
    <source>
        <dbReference type="ARBA" id="ARBA00022786"/>
    </source>
</evidence>
<evidence type="ECO:0000256" key="2">
    <source>
        <dbReference type="ARBA" id="ARBA00004477"/>
    </source>
</evidence>
<sequence>MRLGQYAFSSTALLMTVVVNAWVQKEQFYATCVYLSKSNTFSLLAYNEMIVCVLLLGKVLFKVFFGELRATEVEFTILASSVISITLKYMLNCIEVLSEAPWERKSMFIFYVELCIDFIRIIFYCCFFGIVMNYYGLPLHIIRDLYMTLRSFVQRVRDMVQYHQATSNMNERYPDATPEELAAMDSTCIICREDMEAGSKKLPCGHIFHLTCLRSWLERQRTCPTCRRPVLESQYAAAARLAQRNQPEANNAQQPAAQNQAQEQAQAQTQAQTQTQTQTQPQNTARSDASSVANAPSDVQSHVPGKPGPQSVAPHVAPVARAHYTAPANSSAAAHTHMHTKTSAYTPSQPIAGQSSLLPGERPVPTASLQSAGGLPTQPLHSTGPSSQEGVIGDTYLPKGPFTDEQYQQERQRMINRLAMLQKMHSGLDQILLNMTAYNTHPFAQPASSTPFFTQTESWSASGSTEHATASTSRTMASSEGQPVGHGVASASPTTSVKTPTFTSTQTSTQSRPQSLLPTHASRSVPRDETQPLRSTEASLAPESVLQEDLPEQSSGEKSTADGIGVDKNGGSSAASDGAQESEDAVQSSATAQRSAWADVMASRLGQTRRDNETSNASIANTETAGLDTSTEHGVVVPREDAESTAGVQTGRAADGGATSPAAKPAAPSTTASQRSGGESAGELNDAHIDSTTKTVKGEAAALNPDSGIVDILDGQGNAAVAVGAGGDASDAHGTSQTTTAQTSTSNPFVGFKKTGGSVSAQDGGISSDSDF</sequence>
<feature type="compositionally biased region" description="Polar residues" evidence="16">
    <location>
        <begin position="757"/>
        <end position="772"/>
    </location>
</feature>
<feature type="compositionally biased region" description="Polar residues" evidence="16">
    <location>
        <begin position="585"/>
        <end position="594"/>
    </location>
</feature>
<feature type="region of interest" description="Disordered" evidence="16">
    <location>
        <begin position="454"/>
        <end position="698"/>
    </location>
</feature>
<feature type="compositionally biased region" description="Low complexity" evidence="16">
    <location>
        <begin position="468"/>
        <end position="479"/>
    </location>
</feature>
<feature type="compositionally biased region" description="Polar residues" evidence="16">
    <location>
        <begin position="379"/>
        <end position="389"/>
    </location>
</feature>
<feature type="domain" description="RING-type" evidence="18">
    <location>
        <begin position="188"/>
        <end position="227"/>
    </location>
</feature>
<dbReference type="PROSITE" id="PS50089">
    <property type="entry name" value="ZF_RING_2"/>
    <property type="match status" value="1"/>
</dbReference>
<evidence type="ECO:0000256" key="7">
    <source>
        <dbReference type="ARBA" id="ARBA00022692"/>
    </source>
</evidence>
<dbReference type="SMART" id="SM00184">
    <property type="entry name" value="RING"/>
    <property type="match status" value="1"/>
</dbReference>
<keyword evidence="12" id="KW-0862">Zinc</keyword>
<gene>
    <name evidence="19" type="ORF">SARC_02000</name>
</gene>
<evidence type="ECO:0000256" key="5">
    <source>
        <dbReference type="ARBA" id="ARBA00012483"/>
    </source>
</evidence>
<keyword evidence="9 15" id="KW-0863">Zinc-finger</keyword>
<evidence type="ECO:0000256" key="1">
    <source>
        <dbReference type="ARBA" id="ARBA00000900"/>
    </source>
</evidence>
<dbReference type="InterPro" id="IPR058051">
    <property type="entry name" value="Znf_RING_synoviolin"/>
</dbReference>
<evidence type="ECO:0000256" key="4">
    <source>
        <dbReference type="ARBA" id="ARBA00010089"/>
    </source>
</evidence>